<dbReference type="InterPro" id="IPR036291">
    <property type="entry name" value="NAD(P)-bd_dom_sf"/>
</dbReference>
<dbReference type="PANTHER" id="PTHR43115:SF4">
    <property type="entry name" value="DEHYDROGENASE_REDUCTASE SDR FAMILY MEMBER 11"/>
    <property type="match status" value="1"/>
</dbReference>
<keyword evidence="2" id="KW-0560">Oxidoreductase</keyword>
<dbReference type="Proteomes" id="UP001519294">
    <property type="component" value="Unassembled WGS sequence"/>
</dbReference>
<comment type="similarity">
    <text evidence="1 3">Belongs to the short-chain dehydrogenases/reductases (SDR) family.</text>
</comment>
<dbReference type="EMBL" id="JAGIKX010000004">
    <property type="protein sequence ID" value="MBP2256973.1"/>
    <property type="molecule type" value="Genomic_DNA"/>
</dbReference>
<reference evidence="4 5" key="1">
    <citation type="submission" date="2021-03" db="EMBL/GenBank/DDBJ databases">
        <title>Genomic Encyclopedia of Type Strains, Phase IV (KMG-IV): sequencing the most valuable type-strain genomes for metagenomic binning, comparative biology and taxonomic classification.</title>
        <authorList>
            <person name="Goeker M."/>
        </authorList>
    </citation>
    <scope>NUCLEOTIDE SEQUENCE [LARGE SCALE GENOMIC DNA]</scope>
    <source>
        <strain evidence="4 5">DSM 25790</strain>
    </source>
</reference>
<dbReference type="RefSeq" id="WP_029268374.1">
    <property type="nucleotide sequence ID" value="NZ_JAGIKX010000004.1"/>
</dbReference>
<dbReference type="PRINTS" id="PR00081">
    <property type="entry name" value="GDHRDH"/>
</dbReference>
<evidence type="ECO:0000313" key="4">
    <source>
        <dbReference type="EMBL" id="MBP2256973.1"/>
    </source>
</evidence>
<proteinExistence type="inferred from homology"/>
<dbReference type="Gene3D" id="3.40.50.720">
    <property type="entry name" value="NAD(P)-binding Rossmann-like Domain"/>
    <property type="match status" value="1"/>
</dbReference>
<dbReference type="SUPFAM" id="SSF51735">
    <property type="entry name" value="NAD(P)-binding Rossmann-fold domains"/>
    <property type="match status" value="1"/>
</dbReference>
<name>A0ABS4S676_9BACI</name>
<gene>
    <name evidence="4" type="ORF">J2Z81_000917</name>
</gene>
<comment type="caution">
    <text evidence="4">The sequence shown here is derived from an EMBL/GenBank/DDBJ whole genome shotgun (WGS) entry which is preliminary data.</text>
</comment>
<evidence type="ECO:0000313" key="5">
    <source>
        <dbReference type="Proteomes" id="UP001519294"/>
    </source>
</evidence>
<keyword evidence="5" id="KW-1185">Reference proteome</keyword>
<dbReference type="PRINTS" id="PR00080">
    <property type="entry name" value="SDRFAMILY"/>
</dbReference>
<dbReference type="InterPro" id="IPR002347">
    <property type="entry name" value="SDR_fam"/>
</dbReference>
<sequence>MGQLTGKNAIITGASSGIGATIAKHLAHEGANVVLAARRKEKLGTIAEEINTAGEGQALAVPTNVANRSEVEAMVKKAAETFGDIDIYVNNAGLMLDARVREGKVEEWEQMIDVNIKGALYGINAVTPTMIERSTGHIINIASVSGQEVTKISSVYSATKFAVRALSMGMEKELARTGVRVTNISPGMVDTDLARSRGRSNSDRRPLDTDDIARAIVYAVTQPDYVNVNEITVRPV</sequence>
<accession>A0ABS4S676</accession>
<dbReference type="PIRSF" id="PIRSF000126">
    <property type="entry name" value="11-beta-HSD1"/>
    <property type="match status" value="1"/>
</dbReference>
<evidence type="ECO:0000256" key="2">
    <source>
        <dbReference type="ARBA" id="ARBA00023002"/>
    </source>
</evidence>
<evidence type="ECO:0000256" key="3">
    <source>
        <dbReference type="RuleBase" id="RU000363"/>
    </source>
</evidence>
<dbReference type="PANTHER" id="PTHR43115">
    <property type="entry name" value="DEHYDROGENASE/REDUCTASE SDR FAMILY MEMBER 11"/>
    <property type="match status" value="1"/>
</dbReference>
<protein>
    <submittedName>
        <fullName evidence="4">NADP-dependent 3-hydroxy acid dehydrogenase YdfG</fullName>
    </submittedName>
</protein>
<evidence type="ECO:0000256" key="1">
    <source>
        <dbReference type="ARBA" id="ARBA00006484"/>
    </source>
</evidence>
<dbReference type="Pfam" id="PF00106">
    <property type="entry name" value="adh_short"/>
    <property type="match status" value="1"/>
</dbReference>
<organism evidence="4 5">
    <name type="scientific">Virgibacillus alimentarius</name>
    <dbReference type="NCBI Taxonomy" id="698769"/>
    <lineage>
        <taxon>Bacteria</taxon>
        <taxon>Bacillati</taxon>
        <taxon>Bacillota</taxon>
        <taxon>Bacilli</taxon>
        <taxon>Bacillales</taxon>
        <taxon>Bacillaceae</taxon>
        <taxon>Virgibacillus</taxon>
    </lineage>
</organism>